<comment type="caution">
    <text evidence="2">The sequence shown here is derived from an EMBL/GenBank/DDBJ whole genome shotgun (WGS) entry which is preliminary data.</text>
</comment>
<feature type="region of interest" description="Disordered" evidence="1">
    <location>
        <begin position="1"/>
        <end position="31"/>
    </location>
</feature>
<gene>
    <name evidence="2" type="ORF">CHS0354_018782</name>
</gene>
<name>A0AAE0TCD9_9BIVA</name>
<proteinExistence type="predicted"/>
<reference evidence="2" key="1">
    <citation type="journal article" date="2021" name="Genome Biol. Evol.">
        <title>A High-Quality Reference Genome for a Parasitic Bivalve with Doubly Uniparental Inheritance (Bivalvia: Unionida).</title>
        <authorList>
            <person name="Smith C.H."/>
        </authorList>
    </citation>
    <scope>NUCLEOTIDE SEQUENCE</scope>
    <source>
        <strain evidence="2">CHS0354</strain>
    </source>
</reference>
<dbReference type="Proteomes" id="UP001195483">
    <property type="component" value="Unassembled WGS sequence"/>
</dbReference>
<dbReference type="EMBL" id="JAEAOA010001149">
    <property type="protein sequence ID" value="KAK3607300.1"/>
    <property type="molecule type" value="Genomic_DNA"/>
</dbReference>
<reference evidence="2" key="3">
    <citation type="submission" date="2023-05" db="EMBL/GenBank/DDBJ databases">
        <authorList>
            <person name="Smith C.H."/>
        </authorList>
    </citation>
    <scope>NUCLEOTIDE SEQUENCE</scope>
    <source>
        <strain evidence="2">CHS0354</strain>
        <tissue evidence="2">Mantle</tissue>
    </source>
</reference>
<dbReference type="AlphaFoldDB" id="A0AAE0TCD9"/>
<feature type="compositionally biased region" description="Basic and acidic residues" evidence="1">
    <location>
        <begin position="17"/>
        <end position="29"/>
    </location>
</feature>
<keyword evidence="3" id="KW-1185">Reference proteome</keyword>
<reference evidence="2" key="2">
    <citation type="journal article" date="2021" name="Genome Biol. Evol.">
        <title>Developing a high-quality reference genome for a parasitic bivalve with doubly uniparental inheritance (Bivalvia: Unionida).</title>
        <authorList>
            <person name="Smith C.H."/>
        </authorList>
    </citation>
    <scope>NUCLEOTIDE SEQUENCE</scope>
    <source>
        <strain evidence="2">CHS0354</strain>
        <tissue evidence="2">Mantle</tissue>
    </source>
</reference>
<sequence length="119" mass="13060">MRTKVTHPPQPIVSTRHPCDPDRHTRRGIENGLPVDSACSASVNSASAHGDSDLNIKKEILSLQKSILFQSFLLFASVSNVYRQITSNFRSKPICTATGPSIYKPVLLPTLKLLFGSKL</sequence>
<protein>
    <submittedName>
        <fullName evidence="2">Uncharacterized protein</fullName>
    </submittedName>
</protein>
<accession>A0AAE0TCD9</accession>
<evidence type="ECO:0000256" key="1">
    <source>
        <dbReference type="SAM" id="MobiDB-lite"/>
    </source>
</evidence>
<evidence type="ECO:0000313" key="3">
    <source>
        <dbReference type="Proteomes" id="UP001195483"/>
    </source>
</evidence>
<evidence type="ECO:0000313" key="2">
    <source>
        <dbReference type="EMBL" id="KAK3607300.1"/>
    </source>
</evidence>
<organism evidence="2 3">
    <name type="scientific">Potamilus streckersoni</name>
    <dbReference type="NCBI Taxonomy" id="2493646"/>
    <lineage>
        <taxon>Eukaryota</taxon>
        <taxon>Metazoa</taxon>
        <taxon>Spiralia</taxon>
        <taxon>Lophotrochozoa</taxon>
        <taxon>Mollusca</taxon>
        <taxon>Bivalvia</taxon>
        <taxon>Autobranchia</taxon>
        <taxon>Heteroconchia</taxon>
        <taxon>Palaeoheterodonta</taxon>
        <taxon>Unionida</taxon>
        <taxon>Unionoidea</taxon>
        <taxon>Unionidae</taxon>
        <taxon>Ambleminae</taxon>
        <taxon>Lampsilini</taxon>
        <taxon>Potamilus</taxon>
    </lineage>
</organism>